<evidence type="ECO:0000313" key="3">
    <source>
        <dbReference type="Proteomes" id="UP001317488"/>
    </source>
</evidence>
<proteinExistence type="predicted"/>
<sequence length="74" mass="8225">MTVFTVLIPILSLLTVLTDPPKVKDKQTGPTPRKRRKRRDEDEEADRSRVGASQQLDRARACGWGFCALGVGSE</sequence>
<dbReference type="Proteomes" id="UP001317488">
    <property type="component" value="Chromosome"/>
</dbReference>
<keyword evidence="3" id="KW-1185">Reference proteome</keyword>
<name>A0ABY7RQB6_9DEIN</name>
<dbReference type="EMBL" id="CP046617">
    <property type="protein sequence ID" value="WCM39086.1"/>
    <property type="molecule type" value="Genomic_DNA"/>
</dbReference>
<evidence type="ECO:0000256" key="1">
    <source>
        <dbReference type="SAM" id="MobiDB-lite"/>
    </source>
</evidence>
<evidence type="ECO:0000313" key="2">
    <source>
        <dbReference type="EMBL" id="WCM39086.1"/>
    </source>
</evidence>
<gene>
    <name evidence="2" type="ORF">GO600_02625</name>
</gene>
<protein>
    <recommendedName>
        <fullName evidence="4">Secreted protein</fullName>
    </recommendedName>
</protein>
<organism evidence="2 3">
    <name type="scientific">Thermus antranikianii</name>
    <dbReference type="NCBI Taxonomy" id="88190"/>
    <lineage>
        <taxon>Bacteria</taxon>
        <taxon>Thermotogati</taxon>
        <taxon>Deinococcota</taxon>
        <taxon>Deinococci</taxon>
        <taxon>Thermales</taxon>
        <taxon>Thermaceae</taxon>
        <taxon>Thermus</taxon>
    </lineage>
</organism>
<accession>A0ABY7RQB6</accession>
<reference evidence="2 3" key="1">
    <citation type="submission" date="2019-12" db="EMBL/GenBank/DDBJ databases">
        <authorList>
            <person name="An T."/>
        </authorList>
    </citation>
    <scope>NUCLEOTIDE SEQUENCE [LARGE SCALE GENOMIC DNA]</scope>
    <source>
        <strain evidence="2 3">JCM 19900</strain>
    </source>
</reference>
<evidence type="ECO:0008006" key="4">
    <source>
        <dbReference type="Google" id="ProtNLM"/>
    </source>
</evidence>
<feature type="region of interest" description="Disordered" evidence="1">
    <location>
        <begin position="20"/>
        <end position="56"/>
    </location>
</feature>